<dbReference type="Proteomes" id="UP000241462">
    <property type="component" value="Unassembled WGS sequence"/>
</dbReference>
<protein>
    <submittedName>
        <fullName evidence="1">Uncharacterized protein</fullName>
    </submittedName>
</protein>
<evidence type="ECO:0000313" key="1">
    <source>
        <dbReference type="EMBL" id="PSR90500.1"/>
    </source>
</evidence>
<organism evidence="1 2">
    <name type="scientific">Coniella lustricola</name>
    <dbReference type="NCBI Taxonomy" id="2025994"/>
    <lineage>
        <taxon>Eukaryota</taxon>
        <taxon>Fungi</taxon>
        <taxon>Dikarya</taxon>
        <taxon>Ascomycota</taxon>
        <taxon>Pezizomycotina</taxon>
        <taxon>Sordariomycetes</taxon>
        <taxon>Sordariomycetidae</taxon>
        <taxon>Diaporthales</taxon>
        <taxon>Schizoparmaceae</taxon>
        <taxon>Coniella</taxon>
    </lineage>
</organism>
<evidence type="ECO:0000313" key="2">
    <source>
        <dbReference type="Proteomes" id="UP000241462"/>
    </source>
</evidence>
<name>A0A2T3ABI5_9PEZI</name>
<dbReference type="EMBL" id="KZ678418">
    <property type="protein sequence ID" value="PSR90500.1"/>
    <property type="molecule type" value="Genomic_DNA"/>
</dbReference>
<sequence>MALGMPLRTSLLLCCAKRTSKTAHHGHLALKDSAVLSQHPQRESHRFLVVHISCSLIGNWSHSTTLLRPDRVLYIRGSTSGHLAPPHVRQSYESLMSRYLLYWLKSLHLFLSGPVSIKIASPYFDAE</sequence>
<keyword evidence="2" id="KW-1185">Reference proteome</keyword>
<reference evidence="1 2" key="1">
    <citation type="journal article" date="2018" name="Mycol. Prog.">
        <title>Coniella lustricola, a new species from submerged detritus.</title>
        <authorList>
            <person name="Raudabaugh D.B."/>
            <person name="Iturriaga T."/>
            <person name="Carver A."/>
            <person name="Mondo S."/>
            <person name="Pangilinan J."/>
            <person name="Lipzen A."/>
            <person name="He G."/>
            <person name="Amirebrahimi M."/>
            <person name="Grigoriev I.V."/>
            <person name="Miller A.N."/>
        </authorList>
    </citation>
    <scope>NUCLEOTIDE SEQUENCE [LARGE SCALE GENOMIC DNA]</scope>
    <source>
        <strain evidence="1 2">B22-T-1</strain>
    </source>
</reference>
<dbReference type="InParanoid" id="A0A2T3ABI5"/>
<proteinExistence type="predicted"/>
<dbReference type="AlphaFoldDB" id="A0A2T3ABI5"/>
<gene>
    <name evidence="1" type="ORF">BD289DRAFT_212225</name>
</gene>
<accession>A0A2T3ABI5</accession>